<evidence type="ECO:0000313" key="16">
    <source>
        <dbReference type="Proteomes" id="UP000030689"/>
    </source>
</evidence>
<dbReference type="Proteomes" id="UP000030689">
    <property type="component" value="Unassembled WGS sequence"/>
</dbReference>
<name>V4KFW2_EUTSA</name>
<evidence type="ECO:0000256" key="1">
    <source>
        <dbReference type="ARBA" id="ARBA00000900"/>
    </source>
</evidence>
<evidence type="ECO:0000256" key="8">
    <source>
        <dbReference type="ARBA" id="ARBA00022786"/>
    </source>
</evidence>
<protein>
    <recommendedName>
        <fullName evidence="3">RING-type E3 ubiquitin transferase</fullName>
        <ecNumber evidence="3">2.3.2.27</ecNumber>
    </recommendedName>
</protein>
<evidence type="ECO:0000256" key="12">
    <source>
        <dbReference type="PROSITE-ProRule" id="PRU00175"/>
    </source>
</evidence>
<feature type="domain" description="RING-type" evidence="14">
    <location>
        <begin position="58"/>
        <end position="97"/>
    </location>
</feature>
<dbReference type="EC" id="2.3.2.27" evidence="3"/>
<dbReference type="Pfam" id="PF13639">
    <property type="entry name" value="zf-RING_2"/>
    <property type="match status" value="1"/>
</dbReference>
<accession>V4KFW2</accession>
<dbReference type="PROSITE" id="PS50089">
    <property type="entry name" value="ZF_RING_2"/>
    <property type="match status" value="1"/>
</dbReference>
<feature type="non-terminal residue" evidence="15">
    <location>
        <position position="1"/>
    </location>
</feature>
<keyword evidence="5" id="KW-0812">Transmembrane</keyword>
<evidence type="ECO:0000256" key="3">
    <source>
        <dbReference type="ARBA" id="ARBA00012483"/>
    </source>
</evidence>
<evidence type="ECO:0000256" key="13">
    <source>
        <dbReference type="SAM" id="MobiDB-lite"/>
    </source>
</evidence>
<comment type="subcellular location">
    <subcellularLocation>
        <location evidence="2">Membrane</location>
        <topology evidence="2">Multi-pass membrane protein</topology>
    </subcellularLocation>
</comment>
<reference evidence="15 16" key="1">
    <citation type="journal article" date="2013" name="Front. Plant Sci.">
        <title>The Reference Genome of the Halophytic Plant Eutrema salsugineum.</title>
        <authorList>
            <person name="Yang R."/>
            <person name="Jarvis D.E."/>
            <person name="Chen H."/>
            <person name="Beilstein M.A."/>
            <person name="Grimwood J."/>
            <person name="Jenkins J."/>
            <person name="Shu S."/>
            <person name="Prochnik S."/>
            <person name="Xin M."/>
            <person name="Ma C."/>
            <person name="Schmutz J."/>
            <person name="Wing R.A."/>
            <person name="Mitchell-Olds T."/>
            <person name="Schumaker K.S."/>
            <person name="Wang X."/>
        </authorList>
    </citation>
    <scope>NUCLEOTIDE SEQUENCE [LARGE SCALE GENOMIC DNA]</scope>
</reference>
<evidence type="ECO:0000256" key="2">
    <source>
        <dbReference type="ARBA" id="ARBA00004141"/>
    </source>
</evidence>
<keyword evidence="16" id="KW-1185">Reference proteome</keyword>
<evidence type="ECO:0000256" key="9">
    <source>
        <dbReference type="ARBA" id="ARBA00022833"/>
    </source>
</evidence>
<comment type="catalytic activity">
    <reaction evidence="1">
        <text>S-ubiquitinyl-[E2 ubiquitin-conjugating enzyme]-L-cysteine + [acceptor protein]-L-lysine = [E2 ubiquitin-conjugating enzyme]-L-cysteine + N(6)-ubiquitinyl-[acceptor protein]-L-lysine.</text>
        <dbReference type="EC" id="2.3.2.27"/>
    </reaction>
</comment>
<dbReference type="PANTHER" id="PTHR45977">
    <property type="entry name" value="TARGET OF ERK KINASE MPK-1"/>
    <property type="match status" value="1"/>
</dbReference>
<dbReference type="GO" id="GO:0016567">
    <property type="term" value="P:protein ubiquitination"/>
    <property type="evidence" value="ECO:0007669"/>
    <property type="project" value="TreeGrafter"/>
</dbReference>
<evidence type="ECO:0000256" key="5">
    <source>
        <dbReference type="ARBA" id="ARBA00022692"/>
    </source>
</evidence>
<dbReference type="GO" id="GO:0016020">
    <property type="term" value="C:membrane"/>
    <property type="evidence" value="ECO:0007669"/>
    <property type="project" value="UniProtKB-SubCell"/>
</dbReference>
<keyword evidence="8" id="KW-0833">Ubl conjugation pathway</keyword>
<dbReference type="GO" id="GO:0061630">
    <property type="term" value="F:ubiquitin protein ligase activity"/>
    <property type="evidence" value="ECO:0007669"/>
    <property type="project" value="UniProtKB-EC"/>
</dbReference>
<dbReference type="Gene3D" id="3.30.40.10">
    <property type="entry name" value="Zinc/RING finger domain, C3HC4 (zinc finger)"/>
    <property type="match status" value="1"/>
</dbReference>
<keyword evidence="10" id="KW-1133">Transmembrane helix</keyword>
<evidence type="ECO:0000256" key="4">
    <source>
        <dbReference type="ARBA" id="ARBA00022679"/>
    </source>
</evidence>
<evidence type="ECO:0000256" key="7">
    <source>
        <dbReference type="ARBA" id="ARBA00022771"/>
    </source>
</evidence>
<evidence type="ECO:0000256" key="10">
    <source>
        <dbReference type="ARBA" id="ARBA00022989"/>
    </source>
</evidence>
<dbReference type="GO" id="GO:0006511">
    <property type="term" value="P:ubiquitin-dependent protein catabolic process"/>
    <property type="evidence" value="ECO:0007669"/>
    <property type="project" value="TreeGrafter"/>
</dbReference>
<dbReference type="PANTHER" id="PTHR45977:SF4">
    <property type="entry name" value="RING-TYPE DOMAIN-CONTAINING PROTEIN"/>
    <property type="match status" value="1"/>
</dbReference>
<dbReference type="InterPro" id="IPR013083">
    <property type="entry name" value="Znf_RING/FYVE/PHD"/>
</dbReference>
<dbReference type="EMBL" id="KI517683">
    <property type="protein sequence ID" value="ESQ36660.1"/>
    <property type="molecule type" value="Genomic_DNA"/>
</dbReference>
<keyword evidence="4" id="KW-0808">Transferase</keyword>
<keyword evidence="11" id="KW-0472">Membrane</keyword>
<dbReference type="KEGG" id="eus:EUTSA_v10009637mg"/>
<evidence type="ECO:0000259" key="14">
    <source>
        <dbReference type="PROSITE" id="PS50089"/>
    </source>
</evidence>
<evidence type="ECO:0000256" key="11">
    <source>
        <dbReference type="ARBA" id="ARBA00023136"/>
    </source>
</evidence>
<evidence type="ECO:0000256" key="6">
    <source>
        <dbReference type="ARBA" id="ARBA00022723"/>
    </source>
</evidence>
<dbReference type="SUPFAM" id="SSF57850">
    <property type="entry name" value="RING/U-box"/>
    <property type="match status" value="1"/>
</dbReference>
<dbReference type="AlphaFoldDB" id="V4KFW2"/>
<evidence type="ECO:0000313" key="15">
    <source>
        <dbReference type="EMBL" id="ESQ36660.1"/>
    </source>
</evidence>
<keyword evidence="7 12" id="KW-0863">Zinc-finger</keyword>
<sequence>LGGNPIVDSESDNDNASTDVVINSSDSENSENENQQVQLAHVLLENFVFIHGAREDGCPICFGQFEWNVPLANTPCGHAFHSHCLSQWRHNSCPICRRTLV</sequence>
<gene>
    <name evidence="15" type="ORF">EUTSA_v10009637mg</name>
</gene>
<keyword evidence="9" id="KW-0862">Zinc</keyword>
<dbReference type="GO" id="GO:0008270">
    <property type="term" value="F:zinc ion binding"/>
    <property type="evidence" value="ECO:0007669"/>
    <property type="project" value="UniProtKB-KW"/>
</dbReference>
<organism evidence="15 16">
    <name type="scientific">Eutrema salsugineum</name>
    <name type="common">Saltwater cress</name>
    <name type="synonym">Sisymbrium salsugineum</name>
    <dbReference type="NCBI Taxonomy" id="72664"/>
    <lineage>
        <taxon>Eukaryota</taxon>
        <taxon>Viridiplantae</taxon>
        <taxon>Streptophyta</taxon>
        <taxon>Embryophyta</taxon>
        <taxon>Tracheophyta</taxon>
        <taxon>Spermatophyta</taxon>
        <taxon>Magnoliopsida</taxon>
        <taxon>eudicotyledons</taxon>
        <taxon>Gunneridae</taxon>
        <taxon>Pentapetalae</taxon>
        <taxon>rosids</taxon>
        <taxon>malvids</taxon>
        <taxon>Brassicales</taxon>
        <taxon>Brassicaceae</taxon>
        <taxon>Eutremeae</taxon>
        <taxon>Eutrema</taxon>
    </lineage>
</organism>
<dbReference type="InterPro" id="IPR001841">
    <property type="entry name" value="Znf_RING"/>
</dbReference>
<dbReference type="SMART" id="SM00184">
    <property type="entry name" value="RING"/>
    <property type="match status" value="1"/>
</dbReference>
<feature type="region of interest" description="Disordered" evidence="13">
    <location>
        <begin position="1"/>
        <end position="34"/>
    </location>
</feature>
<keyword evidence="6" id="KW-0479">Metal-binding</keyword>
<proteinExistence type="predicted"/>